<evidence type="ECO:0000256" key="1">
    <source>
        <dbReference type="ARBA" id="ARBA00004651"/>
    </source>
</evidence>
<feature type="transmembrane region" description="Helical" evidence="7">
    <location>
        <begin position="26"/>
        <end position="54"/>
    </location>
</feature>
<evidence type="ECO:0000256" key="7">
    <source>
        <dbReference type="RuleBase" id="RU363032"/>
    </source>
</evidence>
<dbReference type="InterPro" id="IPR051393">
    <property type="entry name" value="ABC_transporter_permease"/>
</dbReference>
<dbReference type="InterPro" id="IPR035906">
    <property type="entry name" value="MetI-like_sf"/>
</dbReference>
<keyword evidence="6 7" id="KW-0472">Membrane</keyword>
<keyword evidence="5 7" id="KW-1133">Transmembrane helix</keyword>
<keyword evidence="4 7" id="KW-0812">Transmembrane</keyword>
<feature type="transmembrane region" description="Helical" evidence="7">
    <location>
        <begin position="127"/>
        <end position="147"/>
    </location>
</feature>
<organism evidence="9 10">
    <name type="scientific">Ructibacterium gallinarum</name>
    <dbReference type="NCBI Taxonomy" id="2779355"/>
    <lineage>
        <taxon>Bacteria</taxon>
        <taxon>Bacillati</taxon>
        <taxon>Bacillota</taxon>
        <taxon>Clostridia</taxon>
        <taxon>Eubacteriales</taxon>
        <taxon>Oscillospiraceae</taxon>
        <taxon>Ructibacterium</taxon>
    </lineage>
</organism>
<evidence type="ECO:0000256" key="3">
    <source>
        <dbReference type="ARBA" id="ARBA00022475"/>
    </source>
</evidence>
<evidence type="ECO:0000259" key="8">
    <source>
        <dbReference type="PROSITE" id="PS50928"/>
    </source>
</evidence>
<evidence type="ECO:0000313" key="10">
    <source>
        <dbReference type="Proteomes" id="UP000806542"/>
    </source>
</evidence>
<dbReference type="Gene3D" id="1.10.3720.10">
    <property type="entry name" value="MetI-like"/>
    <property type="match status" value="1"/>
</dbReference>
<comment type="similarity">
    <text evidence="7">Belongs to the binding-protein-dependent transport system permease family.</text>
</comment>
<dbReference type="Pfam" id="PF00528">
    <property type="entry name" value="BPD_transp_1"/>
    <property type="match status" value="1"/>
</dbReference>
<dbReference type="PANTHER" id="PTHR30193">
    <property type="entry name" value="ABC TRANSPORTER PERMEASE PROTEIN"/>
    <property type="match status" value="1"/>
</dbReference>
<feature type="transmembrane region" description="Helical" evidence="7">
    <location>
        <begin position="293"/>
        <end position="311"/>
    </location>
</feature>
<comment type="subcellular location">
    <subcellularLocation>
        <location evidence="1 7">Cell membrane</location>
        <topology evidence="1 7">Multi-pass membrane protein</topology>
    </subcellularLocation>
</comment>
<keyword evidence="3" id="KW-1003">Cell membrane</keyword>
<name>A0A9D5R7G8_9FIRM</name>
<accession>A0A9D5R7G8</accession>
<comment type="caution">
    <text evidence="9">The sequence shown here is derived from an EMBL/GenBank/DDBJ whole genome shotgun (WGS) entry which is preliminary data.</text>
</comment>
<keyword evidence="2 7" id="KW-0813">Transport</keyword>
<evidence type="ECO:0000256" key="5">
    <source>
        <dbReference type="ARBA" id="ARBA00022989"/>
    </source>
</evidence>
<evidence type="ECO:0000313" key="9">
    <source>
        <dbReference type="EMBL" id="MBE5039161.1"/>
    </source>
</evidence>
<dbReference type="EMBL" id="JADCKB010000002">
    <property type="protein sequence ID" value="MBE5039161.1"/>
    <property type="molecule type" value="Genomic_DNA"/>
</dbReference>
<dbReference type="GO" id="GO:0005886">
    <property type="term" value="C:plasma membrane"/>
    <property type="evidence" value="ECO:0007669"/>
    <property type="project" value="UniProtKB-SubCell"/>
</dbReference>
<feature type="transmembrane region" description="Helical" evidence="7">
    <location>
        <begin position="95"/>
        <end position="115"/>
    </location>
</feature>
<evidence type="ECO:0000256" key="4">
    <source>
        <dbReference type="ARBA" id="ARBA00022692"/>
    </source>
</evidence>
<dbReference type="CDD" id="cd06261">
    <property type="entry name" value="TM_PBP2"/>
    <property type="match status" value="1"/>
</dbReference>
<dbReference type="GO" id="GO:0055085">
    <property type="term" value="P:transmembrane transport"/>
    <property type="evidence" value="ECO:0007669"/>
    <property type="project" value="InterPro"/>
</dbReference>
<feature type="domain" description="ABC transmembrane type-1" evidence="8">
    <location>
        <begin position="87"/>
        <end position="307"/>
    </location>
</feature>
<sequence length="321" mass="35868">MRVKSKTKQTVIKNKRISAEKIKSQLPLFMMTLPGIIITFMFAYMPMFGIILAFKKINLRQGIFGSDWYGLKNFSYLFKSNDAYIMIRNTICYNLTFIVVGAVLGVALAIGLSILRNKRTSKVFQTVFIMPHFLSMIIVSYLVLAFLNMENGFLNRVITMVFGGDPVNWYVEPKWWPFILIFVNFWKEMGFGSIIYLSAISGIDMQLYEAASIDGASGWQKIWHITLPMLKTIVCIQIILGVGSLFGGDFGLFYQVPMDSGALSEVTTTIPVYVYKNITAGGPRALGLASATSFIQSVTGCALVIFANAVVRKLDSDSSLF</sequence>
<proteinExistence type="inferred from homology"/>
<feature type="transmembrane region" description="Helical" evidence="7">
    <location>
        <begin position="233"/>
        <end position="254"/>
    </location>
</feature>
<evidence type="ECO:0000256" key="2">
    <source>
        <dbReference type="ARBA" id="ARBA00022448"/>
    </source>
</evidence>
<protein>
    <submittedName>
        <fullName evidence="9">Sugar ABC transporter permease</fullName>
    </submittedName>
</protein>
<keyword evidence="10" id="KW-1185">Reference proteome</keyword>
<dbReference type="Proteomes" id="UP000806542">
    <property type="component" value="Unassembled WGS sequence"/>
</dbReference>
<dbReference type="InterPro" id="IPR000515">
    <property type="entry name" value="MetI-like"/>
</dbReference>
<feature type="transmembrane region" description="Helical" evidence="7">
    <location>
        <begin position="175"/>
        <end position="197"/>
    </location>
</feature>
<dbReference type="AlphaFoldDB" id="A0A9D5R7G8"/>
<reference evidence="9" key="1">
    <citation type="submission" date="2020-10" db="EMBL/GenBank/DDBJ databases">
        <title>ChiBAC.</title>
        <authorList>
            <person name="Zenner C."/>
            <person name="Hitch T.C.A."/>
            <person name="Clavel T."/>
        </authorList>
    </citation>
    <scope>NUCLEOTIDE SEQUENCE</scope>
    <source>
        <strain evidence="9">DSM 107454</strain>
    </source>
</reference>
<gene>
    <name evidence="9" type="ORF">INF28_01585</name>
</gene>
<dbReference type="SUPFAM" id="SSF161098">
    <property type="entry name" value="MetI-like"/>
    <property type="match status" value="1"/>
</dbReference>
<dbReference type="PROSITE" id="PS50928">
    <property type="entry name" value="ABC_TM1"/>
    <property type="match status" value="1"/>
</dbReference>
<evidence type="ECO:0000256" key="6">
    <source>
        <dbReference type="ARBA" id="ARBA00023136"/>
    </source>
</evidence>
<dbReference type="PANTHER" id="PTHR30193:SF44">
    <property type="entry name" value="LACTOSE TRANSPORT SYSTEM PERMEASE PROTEIN LACF"/>
    <property type="match status" value="1"/>
</dbReference>